<accession>A0A433D8V9</accession>
<proteinExistence type="predicted"/>
<dbReference type="OrthoDB" id="2404656at2759"/>
<protein>
    <submittedName>
        <fullName evidence="3">Uncharacterized protein</fullName>
    </submittedName>
</protein>
<gene>
    <name evidence="3" type="ORF">BC936DRAFT_145888</name>
</gene>
<evidence type="ECO:0000256" key="1">
    <source>
        <dbReference type="SAM" id="MobiDB-lite"/>
    </source>
</evidence>
<organism evidence="3 4">
    <name type="scientific">Jimgerdemannia flammicorona</name>
    <dbReference type="NCBI Taxonomy" id="994334"/>
    <lineage>
        <taxon>Eukaryota</taxon>
        <taxon>Fungi</taxon>
        <taxon>Fungi incertae sedis</taxon>
        <taxon>Mucoromycota</taxon>
        <taxon>Mucoromycotina</taxon>
        <taxon>Endogonomycetes</taxon>
        <taxon>Endogonales</taxon>
        <taxon>Endogonaceae</taxon>
        <taxon>Jimgerdemannia</taxon>
    </lineage>
</organism>
<name>A0A433D8V9_9FUNG</name>
<evidence type="ECO:0000313" key="4">
    <source>
        <dbReference type="Proteomes" id="UP000268093"/>
    </source>
</evidence>
<evidence type="ECO:0000256" key="2">
    <source>
        <dbReference type="SAM" id="Phobius"/>
    </source>
</evidence>
<feature type="compositionally biased region" description="Polar residues" evidence="1">
    <location>
        <begin position="80"/>
        <end position="90"/>
    </location>
</feature>
<reference evidence="3 4" key="1">
    <citation type="journal article" date="2018" name="New Phytol.">
        <title>Phylogenomics of Endogonaceae and evolution of mycorrhizas within Mucoromycota.</title>
        <authorList>
            <person name="Chang Y."/>
            <person name="Desiro A."/>
            <person name="Na H."/>
            <person name="Sandor L."/>
            <person name="Lipzen A."/>
            <person name="Clum A."/>
            <person name="Barry K."/>
            <person name="Grigoriev I.V."/>
            <person name="Martin F.M."/>
            <person name="Stajich J.E."/>
            <person name="Smith M.E."/>
            <person name="Bonito G."/>
            <person name="Spatafora J.W."/>
        </authorList>
    </citation>
    <scope>NUCLEOTIDE SEQUENCE [LARGE SCALE GENOMIC DNA]</scope>
    <source>
        <strain evidence="3 4">GMNB39</strain>
    </source>
</reference>
<keyword evidence="2" id="KW-1133">Transmembrane helix</keyword>
<evidence type="ECO:0000313" key="3">
    <source>
        <dbReference type="EMBL" id="RUP47304.1"/>
    </source>
</evidence>
<dbReference type="Proteomes" id="UP000268093">
    <property type="component" value="Unassembled WGS sequence"/>
</dbReference>
<keyword evidence="2" id="KW-0472">Membrane</keyword>
<sequence length="249" mass="27921">MPIMLILEDLPFGRALISNSSVGKYFIFYFYFFLPILFDATIVSISIALRILATAFFEMVSRNVEGVSTQEKPQRDHQGHTSFVHTSVDSRQGPHKGEAYGTQSTKSYSFAKYAPGKTPHNHKAYQVTGATKKSSQKRATLDENEANLSSGKRGRNEEPDTSDFDENRLSMTPTRTQVIARTILTPNKPTVSKSMYDNYAAHVICAFHATLGYVKATSEERFYEDIKKMLEVGNQLVLTESCYETGSNI</sequence>
<dbReference type="AlphaFoldDB" id="A0A433D8V9"/>
<keyword evidence="4" id="KW-1185">Reference proteome</keyword>
<comment type="caution">
    <text evidence="3">The sequence shown here is derived from an EMBL/GenBank/DDBJ whole genome shotgun (WGS) entry which is preliminary data.</text>
</comment>
<feature type="transmembrane region" description="Helical" evidence="2">
    <location>
        <begin position="26"/>
        <end position="52"/>
    </location>
</feature>
<keyword evidence="2" id="KW-0812">Transmembrane</keyword>
<feature type="region of interest" description="Disordered" evidence="1">
    <location>
        <begin position="68"/>
        <end position="169"/>
    </location>
</feature>
<dbReference type="EMBL" id="RBNI01004700">
    <property type="protein sequence ID" value="RUP47304.1"/>
    <property type="molecule type" value="Genomic_DNA"/>
</dbReference>